<evidence type="ECO:0000313" key="3">
    <source>
        <dbReference type="EMBL" id="BBY47727.1"/>
    </source>
</evidence>
<reference evidence="3 4" key="1">
    <citation type="journal article" date="2019" name="Emerg. Microbes Infect.">
        <title>Comprehensive subspecies identification of 175 nontuberculous mycobacteria species based on 7547 genomic profiles.</title>
        <authorList>
            <person name="Matsumoto Y."/>
            <person name="Kinjo T."/>
            <person name="Motooka D."/>
            <person name="Nabeya D."/>
            <person name="Jung N."/>
            <person name="Uechi K."/>
            <person name="Horii T."/>
            <person name="Iida T."/>
            <person name="Fujita J."/>
            <person name="Nakamura S."/>
        </authorList>
    </citation>
    <scope>NUCLEOTIDE SEQUENCE [LARGE SCALE GENOMIC DNA]</scope>
    <source>
        <strain evidence="3 4">JCM 18538</strain>
    </source>
</reference>
<feature type="compositionally biased region" description="Low complexity" evidence="1">
    <location>
        <begin position="39"/>
        <end position="54"/>
    </location>
</feature>
<name>A0A7I7RT53_9MYCO</name>
<dbReference type="Proteomes" id="UP000467428">
    <property type="component" value="Chromosome"/>
</dbReference>
<protein>
    <submittedName>
        <fullName evidence="3">Uncharacterized protein</fullName>
    </submittedName>
</protein>
<feature type="chain" id="PRO_5029875656" evidence="2">
    <location>
        <begin position="31"/>
        <end position="208"/>
    </location>
</feature>
<feature type="compositionally biased region" description="Pro residues" evidence="1">
    <location>
        <begin position="185"/>
        <end position="208"/>
    </location>
</feature>
<organism evidence="3 4">
    <name type="scientific">Mycolicibacterium arabiense</name>
    <dbReference type="NCBI Taxonomy" id="1286181"/>
    <lineage>
        <taxon>Bacteria</taxon>
        <taxon>Bacillati</taxon>
        <taxon>Actinomycetota</taxon>
        <taxon>Actinomycetes</taxon>
        <taxon>Mycobacteriales</taxon>
        <taxon>Mycobacteriaceae</taxon>
        <taxon>Mycolicibacterium</taxon>
    </lineage>
</organism>
<gene>
    <name evidence="3" type="ORF">MARA_11950</name>
</gene>
<keyword evidence="4" id="KW-1185">Reference proteome</keyword>
<feature type="signal peptide" evidence="2">
    <location>
        <begin position="1"/>
        <end position="30"/>
    </location>
</feature>
<keyword evidence="2" id="KW-0732">Signal</keyword>
<feature type="region of interest" description="Disordered" evidence="1">
    <location>
        <begin position="175"/>
        <end position="208"/>
    </location>
</feature>
<dbReference type="RefSeq" id="WP_179973574.1">
    <property type="nucleotide sequence ID" value="NZ_AP022593.1"/>
</dbReference>
<feature type="region of interest" description="Disordered" evidence="1">
    <location>
        <begin position="34"/>
        <end position="66"/>
    </location>
</feature>
<dbReference type="EMBL" id="AP022593">
    <property type="protein sequence ID" value="BBY47727.1"/>
    <property type="molecule type" value="Genomic_DNA"/>
</dbReference>
<proteinExistence type="predicted"/>
<evidence type="ECO:0000256" key="1">
    <source>
        <dbReference type="SAM" id="MobiDB-lite"/>
    </source>
</evidence>
<dbReference type="AlphaFoldDB" id="A0A7I7RT53"/>
<sequence length="208" mass="21337">MSFSKRGRHAAFVVTVLAVGAQLAAPVALADPAAPPLPDVQQESAATPAEGATPPAEPAAPQFGEGPHNVVYRARVDGVSRGATITYKLSDTEFNTADPTMVPGRTFETTGVVSDPQQAGMQVAIQWPYSASLHCEILVDDQIVAQADQFVAPRFTPQRNDPGYGVLSCGSVGNFPQGNTAPVDAPAPVPAAPLPPADPAVAPPAPVA</sequence>
<evidence type="ECO:0000256" key="2">
    <source>
        <dbReference type="SAM" id="SignalP"/>
    </source>
</evidence>
<accession>A0A7I7RT53</accession>
<dbReference type="KEGG" id="marz:MARA_11950"/>
<geneLocation type="plasmid" evidence="4">
    <name>pjcm18538 dna</name>
</geneLocation>
<evidence type="ECO:0000313" key="4">
    <source>
        <dbReference type="Proteomes" id="UP000467428"/>
    </source>
</evidence>